<gene>
    <name evidence="2" type="ORF">GA0070606_4169</name>
</gene>
<dbReference type="PANTHER" id="PTHR35400">
    <property type="entry name" value="SLR1083 PROTEIN"/>
    <property type="match status" value="1"/>
</dbReference>
<evidence type="ECO:0000259" key="1">
    <source>
        <dbReference type="Pfam" id="PF05685"/>
    </source>
</evidence>
<dbReference type="AlphaFoldDB" id="A0A1C6VHB8"/>
<dbReference type="InterPro" id="IPR012296">
    <property type="entry name" value="Nuclease_put_TT1808"/>
</dbReference>
<dbReference type="Pfam" id="PF05685">
    <property type="entry name" value="Uma2"/>
    <property type="match status" value="1"/>
</dbReference>
<dbReference type="Gene3D" id="3.90.1570.10">
    <property type="entry name" value="tt1808, chain A"/>
    <property type="match status" value="1"/>
</dbReference>
<dbReference type="SUPFAM" id="SSF52980">
    <property type="entry name" value="Restriction endonuclease-like"/>
    <property type="match status" value="1"/>
</dbReference>
<name>A0A1C6VHB8_9ACTN</name>
<evidence type="ECO:0000313" key="2">
    <source>
        <dbReference type="EMBL" id="SCL65607.1"/>
    </source>
</evidence>
<dbReference type="CDD" id="cd06260">
    <property type="entry name" value="DUF820-like"/>
    <property type="match status" value="1"/>
</dbReference>
<organism evidence="2 3">
    <name type="scientific">Micromonospora citrea</name>
    <dbReference type="NCBI Taxonomy" id="47855"/>
    <lineage>
        <taxon>Bacteria</taxon>
        <taxon>Bacillati</taxon>
        <taxon>Actinomycetota</taxon>
        <taxon>Actinomycetes</taxon>
        <taxon>Micromonosporales</taxon>
        <taxon>Micromonosporaceae</taxon>
        <taxon>Micromonospora</taxon>
    </lineage>
</organism>
<sequence>MTAAVFGHDGPWSEEEYLALGETRQRVELFDGSLHVTRAPTPRHQRISRRLGNLLEPGAEALGLELLEAVNVRLRPDRIPIPDLVITGPIDLDDPWIDAADVKLVCEIISPGNAATDKVLKMHYYAAAGIEWYLLVEQETLTVHLYQWQGAHYAERSVTKAGEALELTEPVRATVRPEELFS</sequence>
<dbReference type="InterPro" id="IPR011335">
    <property type="entry name" value="Restrct_endonuc-II-like"/>
</dbReference>
<protein>
    <submittedName>
        <fullName evidence="2">Endonuclease, Uma2 family (Restriction endonuclease fold)</fullName>
    </submittedName>
</protein>
<keyword evidence="2" id="KW-0255">Endonuclease</keyword>
<dbReference type="Proteomes" id="UP000199001">
    <property type="component" value="Unassembled WGS sequence"/>
</dbReference>
<dbReference type="STRING" id="47855.GA0070606_4169"/>
<dbReference type="RefSeq" id="WP_091107954.1">
    <property type="nucleotide sequence ID" value="NZ_FMHZ01000002.1"/>
</dbReference>
<dbReference type="EMBL" id="FMHZ01000002">
    <property type="protein sequence ID" value="SCL65607.1"/>
    <property type="molecule type" value="Genomic_DNA"/>
</dbReference>
<dbReference type="InterPro" id="IPR008538">
    <property type="entry name" value="Uma2"/>
</dbReference>
<keyword evidence="2" id="KW-0378">Hydrolase</keyword>
<reference evidence="3" key="1">
    <citation type="submission" date="2016-06" db="EMBL/GenBank/DDBJ databases">
        <authorList>
            <person name="Varghese N."/>
            <person name="Submissions Spin"/>
        </authorList>
    </citation>
    <scope>NUCLEOTIDE SEQUENCE [LARGE SCALE GENOMIC DNA]</scope>
    <source>
        <strain evidence="3">DSM 43903</strain>
    </source>
</reference>
<feature type="domain" description="Putative restriction endonuclease" evidence="1">
    <location>
        <begin position="15"/>
        <end position="172"/>
    </location>
</feature>
<dbReference type="GO" id="GO:0004519">
    <property type="term" value="F:endonuclease activity"/>
    <property type="evidence" value="ECO:0007669"/>
    <property type="project" value="UniProtKB-KW"/>
</dbReference>
<keyword evidence="3" id="KW-1185">Reference proteome</keyword>
<proteinExistence type="predicted"/>
<dbReference type="OrthoDB" id="9799703at2"/>
<keyword evidence="2" id="KW-0540">Nuclease</keyword>
<accession>A0A1C6VHB8</accession>
<evidence type="ECO:0000313" key="3">
    <source>
        <dbReference type="Proteomes" id="UP000199001"/>
    </source>
</evidence>
<dbReference type="PANTHER" id="PTHR35400:SF3">
    <property type="entry name" value="SLL1072 PROTEIN"/>
    <property type="match status" value="1"/>
</dbReference>